<accession>A0ABS3GNH2</accession>
<evidence type="ECO:0000256" key="1">
    <source>
        <dbReference type="SAM" id="MobiDB-lite"/>
    </source>
</evidence>
<evidence type="ECO:0000313" key="3">
    <source>
        <dbReference type="Proteomes" id="UP000664349"/>
    </source>
</evidence>
<dbReference type="Proteomes" id="UP000664349">
    <property type="component" value="Unassembled WGS sequence"/>
</dbReference>
<feature type="region of interest" description="Disordered" evidence="1">
    <location>
        <begin position="49"/>
        <end position="71"/>
    </location>
</feature>
<gene>
    <name evidence="2" type="ORF">J1C50_13945</name>
</gene>
<reference evidence="2 3" key="1">
    <citation type="submission" date="2021-03" db="EMBL/GenBank/DDBJ databases">
        <title>First Case of infection caused by Chromobacterium haemolyticum derived from water in China.</title>
        <authorList>
            <person name="Chen J."/>
            <person name="Liu C."/>
        </authorList>
    </citation>
    <scope>NUCLEOTIDE SEQUENCE [LARGE SCALE GENOMIC DNA]</scope>
    <source>
        <strain evidence="2 3">WJ-5</strain>
    </source>
</reference>
<dbReference type="EMBL" id="JAFLRD010000010">
    <property type="protein sequence ID" value="MBO0416612.1"/>
    <property type="molecule type" value="Genomic_DNA"/>
</dbReference>
<proteinExistence type="predicted"/>
<name>A0ABS3GNH2_9NEIS</name>
<comment type="caution">
    <text evidence="2">The sequence shown here is derived from an EMBL/GenBank/DDBJ whole genome shotgun (WGS) entry which is preliminary data.</text>
</comment>
<protein>
    <submittedName>
        <fullName evidence="2">Uncharacterized protein</fullName>
    </submittedName>
</protein>
<sequence length="103" mass="11337">MKSSKSQAAKRAADQAFDVDLEREAARRLQNADPATLISHEAMLERVLHGGARPGAGRKTSKNPARSGSIRLTPERWDKLRTLGMEWLSDQIDAATLPESGRK</sequence>
<keyword evidence="3" id="KW-1185">Reference proteome</keyword>
<dbReference type="GeneID" id="58560321"/>
<evidence type="ECO:0000313" key="2">
    <source>
        <dbReference type="EMBL" id="MBO0416612.1"/>
    </source>
</evidence>
<dbReference type="RefSeq" id="WP_161523898.1">
    <property type="nucleotide sequence ID" value="NZ_AP019312.1"/>
</dbReference>
<organism evidence="2 3">
    <name type="scientific">Chromobacterium haemolyticum</name>
    <dbReference type="NCBI Taxonomy" id="394935"/>
    <lineage>
        <taxon>Bacteria</taxon>
        <taxon>Pseudomonadati</taxon>
        <taxon>Pseudomonadota</taxon>
        <taxon>Betaproteobacteria</taxon>
        <taxon>Neisseriales</taxon>
        <taxon>Chromobacteriaceae</taxon>
        <taxon>Chromobacterium</taxon>
    </lineage>
</organism>